<dbReference type="SUPFAM" id="SSF52980">
    <property type="entry name" value="Restriction endonuclease-like"/>
    <property type="match status" value="1"/>
</dbReference>
<dbReference type="AlphaFoldDB" id="A0A6P1NCK3"/>
<accession>A0A6P1NCK3</accession>
<name>A0A6P1NCK3_9PROT</name>
<keyword evidence="4" id="KW-1185">Reference proteome</keyword>
<dbReference type="PANTHER" id="PTHR34039:SF1">
    <property type="entry name" value="UPF0102 PROTEIN YRAN"/>
    <property type="match status" value="1"/>
</dbReference>
<gene>
    <name evidence="3" type="ORF">GT348_03715</name>
</gene>
<dbReference type="Gene3D" id="3.40.1350.10">
    <property type="match status" value="1"/>
</dbReference>
<dbReference type="KEGG" id="bomb:GT348_03715"/>
<dbReference type="InterPro" id="IPR003509">
    <property type="entry name" value="UPF0102_YraN-like"/>
</dbReference>
<protein>
    <recommendedName>
        <fullName evidence="2">UPF0102 protein GT348_03715</fullName>
    </recommendedName>
</protein>
<organism evidence="3 4">
    <name type="scientific">Aristophania vespae</name>
    <dbReference type="NCBI Taxonomy" id="2697033"/>
    <lineage>
        <taxon>Bacteria</taxon>
        <taxon>Pseudomonadati</taxon>
        <taxon>Pseudomonadota</taxon>
        <taxon>Alphaproteobacteria</taxon>
        <taxon>Acetobacterales</taxon>
        <taxon>Acetobacteraceae</taxon>
        <taxon>Aristophania</taxon>
    </lineage>
</organism>
<dbReference type="PANTHER" id="PTHR34039">
    <property type="entry name" value="UPF0102 PROTEIN YRAN"/>
    <property type="match status" value="1"/>
</dbReference>
<dbReference type="Pfam" id="PF02021">
    <property type="entry name" value="UPF0102"/>
    <property type="match status" value="1"/>
</dbReference>
<evidence type="ECO:0000313" key="4">
    <source>
        <dbReference type="Proteomes" id="UP000463975"/>
    </source>
</evidence>
<sequence length="114" mass="13354">MAYKAGLEAEKDVILFLEKLGYKLLAHRYRTILGEIDLLVANDEWLLAIEVKHRRSLYEGAYALSKKQARRLLAAFDYIIQLKPEWLRPNIRFDVIITDWSGQIEHIKDAIRLS</sequence>
<dbReference type="InterPro" id="IPR011335">
    <property type="entry name" value="Restrct_endonuc-II-like"/>
</dbReference>
<reference evidence="3 4" key="1">
    <citation type="submission" date="2020-01" db="EMBL/GenBank/DDBJ databases">
        <title>Genome sequencing of strain KACC 21507.</title>
        <authorList>
            <person name="Heo J."/>
            <person name="Kim S.-J."/>
            <person name="Kim J.-S."/>
            <person name="Hong S.-B."/>
            <person name="Kwon S.-W."/>
        </authorList>
    </citation>
    <scope>NUCLEOTIDE SEQUENCE [LARGE SCALE GENOMIC DNA]</scope>
    <source>
        <strain evidence="3 4">KACC 21507</strain>
    </source>
</reference>
<dbReference type="Proteomes" id="UP000463975">
    <property type="component" value="Chromosome"/>
</dbReference>
<dbReference type="InterPro" id="IPR011856">
    <property type="entry name" value="tRNA_endonuc-like_dom_sf"/>
</dbReference>
<evidence type="ECO:0000256" key="1">
    <source>
        <dbReference type="ARBA" id="ARBA00006738"/>
    </source>
</evidence>
<comment type="similarity">
    <text evidence="1 2">Belongs to the UPF0102 family.</text>
</comment>
<dbReference type="EMBL" id="CP047652">
    <property type="protein sequence ID" value="QHI96375.1"/>
    <property type="molecule type" value="Genomic_DNA"/>
</dbReference>
<evidence type="ECO:0000256" key="2">
    <source>
        <dbReference type="HAMAP-Rule" id="MF_00048"/>
    </source>
</evidence>
<dbReference type="GO" id="GO:0003676">
    <property type="term" value="F:nucleic acid binding"/>
    <property type="evidence" value="ECO:0007669"/>
    <property type="project" value="InterPro"/>
</dbReference>
<dbReference type="HAMAP" id="MF_00048">
    <property type="entry name" value="UPF0102"/>
    <property type="match status" value="1"/>
</dbReference>
<evidence type="ECO:0000313" key="3">
    <source>
        <dbReference type="EMBL" id="QHI96375.1"/>
    </source>
</evidence>
<proteinExistence type="inferred from homology"/>